<proteinExistence type="predicted"/>
<evidence type="ECO:0000313" key="2">
    <source>
        <dbReference type="Proteomes" id="UP001595987"/>
    </source>
</evidence>
<dbReference type="Proteomes" id="UP001595987">
    <property type="component" value="Unassembled WGS sequence"/>
</dbReference>
<evidence type="ECO:0000313" key="1">
    <source>
        <dbReference type="EMBL" id="MFC4652471.1"/>
    </source>
</evidence>
<dbReference type="InterPro" id="IPR009267">
    <property type="entry name" value="NTP_transf_6"/>
</dbReference>
<reference evidence="2" key="1">
    <citation type="journal article" date="2019" name="Int. J. Syst. Evol. Microbiol.">
        <title>The Global Catalogue of Microorganisms (GCM) 10K type strain sequencing project: providing services to taxonomists for standard genome sequencing and annotation.</title>
        <authorList>
            <consortium name="The Broad Institute Genomics Platform"/>
            <consortium name="The Broad Institute Genome Sequencing Center for Infectious Disease"/>
            <person name="Wu L."/>
            <person name="Ma J."/>
        </authorList>
    </citation>
    <scope>NUCLEOTIDE SEQUENCE [LARGE SCALE GENOMIC DNA]</scope>
    <source>
        <strain evidence="2">CCUG 63287</strain>
    </source>
</reference>
<dbReference type="Pfam" id="PF06042">
    <property type="entry name" value="NTP_transf_6"/>
    <property type="match status" value="1"/>
</dbReference>
<protein>
    <submittedName>
        <fullName evidence="1">Nucleotidyltransferase family protein</fullName>
    </submittedName>
</protein>
<accession>A0ABV9JDU4</accession>
<organism evidence="1 2">
    <name type="scientific">Lactococcus nasutitermitis</name>
    <dbReference type="NCBI Taxonomy" id="1652957"/>
    <lineage>
        <taxon>Bacteria</taxon>
        <taxon>Bacillati</taxon>
        <taxon>Bacillota</taxon>
        <taxon>Bacilli</taxon>
        <taxon>Lactobacillales</taxon>
        <taxon>Streptococcaceae</taxon>
        <taxon>Lactococcus</taxon>
    </lineage>
</organism>
<dbReference type="PANTHER" id="PTHR39166">
    <property type="entry name" value="BLL1166 PROTEIN"/>
    <property type="match status" value="1"/>
</dbReference>
<name>A0ABV9JDU4_9LACT</name>
<keyword evidence="2" id="KW-1185">Reference proteome</keyword>
<sequence>MAYEKKFLELVKKNQELMTILDTVHTLNLPDCWISAGAVFQTIWNEIDNRPVMTAVHDIDITYFDTENSFDSSVKKDKQLEKFLTEQFGYEFDVHNEAYMHLWQGQNIEPYTSSENAMTRWIATVHAVGISGNSENIKILAPFGLEDIFKKIIRPIYHKDNNKALYDAKVAKWQARFNDLIIIPWEENII</sequence>
<dbReference type="RefSeq" id="WP_213534777.1">
    <property type="nucleotide sequence ID" value="NZ_BOVQ01000004.1"/>
</dbReference>
<gene>
    <name evidence="1" type="ORF">ACFO26_06070</name>
</gene>
<comment type="caution">
    <text evidence="1">The sequence shown here is derived from an EMBL/GenBank/DDBJ whole genome shotgun (WGS) entry which is preliminary data.</text>
</comment>
<dbReference type="PANTHER" id="PTHR39166:SF1">
    <property type="entry name" value="BLL1166 PROTEIN"/>
    <property type="match status" value="1"/>
</dbReference>
<dbReference type="EMBL" id="JBHSGD010000005">
    <property type="protein sequence ID" value="MFC4652471.1"/>
    <property type="molecule type" value="Genomic_DNA"/>
</dbReference>